<dbReference type="GO" id="GO:0008955">
    <property type="term" value="F:peptidoglycan glycosyltransferase activity"/>
    <property type="evidence" value="ECO:0007669"/>
    <property type="project" value="UniProtKB-EC"/>
</dbReference>
<dbReference type="InterPro" id="IPR001264">
    <property type="entry name" value="Glyco_trans_51"/>
</dbReference>
<keyword evidence="9" id="KW-0645">Protease</keyword>
<dbReference type="SUPFAM" id="SSF53955">
    <property type="entry name" value="Lysozyme-like"/>
    <property type="match status" value="1"/>
</dbReference>
<comment type="catalytic activity">
    <reaction evidence="19">
        <text>Preferential cleavage: (Ac)2-L-Lys-D-Ala-|-D-Ala. Also transpeptidation of peptidyl-alanyl moieties that are N-acyl substituents of D-alanine.</text>
        <dbReference type="EC" id="3.4.16.4"/>
    </reaction>
</comment>
<dbReference type="GO" id="GO:0009002">
    <property type="term" value="F:serine-type D-Ala-D-Ala carboxypeptidase activity"/>
    <property type="evidence" value="ECO:0007669"/>
    <property type="project" value="UniProtKB-EC"/>
</dbReference>
<keyword evidence="23" id="KW-0812">Transmembrane</keyword>
<dbReference type="FunFam" id="1.10.3810.10:FF:000001">
    <property type="entry name" value="Penicillin-binding protein 1A"/>
    <property type="match status" value="1"/>
</dbReference>
<feature type="region of interest" description="Disordered" evidence="22">
    <location>
        <begin position="79"/>
        <end position="110"/>
    </location>
</feature>
<dbReference type="InterPro" id="IPR012338">
    <property type="entry name" value="Beta-lactam/transpept-like"/>
</dbReference>
<evidence type="ECO:0000256" key="9">
    <source>
        <dbReference type="ARBA" id="ARBA00022670"/>
    </source>
</evidence>
<evidence type="ECO:0000256" key="1">
    <source>
        <dbReference type="ARBA" id="ARBA00004752"/>
    </source>
</evidence>
<dbReference type="GO" id="GO:0071555">
    <property type="term" value="P:cell wall organization"/>
    <property type="evidence" value="ECO:0007669"/>
    <property type="project" value="UniProtKB-KW"/>
</dbReference>
<evidence type="ECO:0000256" key="21">
    <source>
        <dbReference type="ARBA" id="ARBA00049902"/>
    </source>
</evidence>
<keyword evidence="10 26" id="KW-0328">Glycosyltransferase</keyword>
<dbReference type="GO" id="GO:0008360">
    <property type="term" value="P:regulation of cell shape"/>
    <property type="evidence" value="ECO:0007669"/>
    <property type="project" value="UniProtKB-KW"/>
</dbReference>
<comment type="function">
    <text evidence="18">Has immunoglobulin-binding and hemagglutination properties, and can bind to mannose. Essential for virulence. May be involved in LPS biosynthesis or polysaccharide transport.</text>
</comment>
<evidence type="ECO:0000256" key="16">
    <source>
        <dbReference type="ARBA" id="ARBA00023268"/>
    </source>
</evidence>
<dbReference type="InterPro" id="IPR050396">
    <property type="entry name" value="Glycosyltr_51/Transpeptidase"/>
</dbReference>
<evidence type="ECO:0000259" key="25">
    <source>
        <dbReference type="Pfam" id="PF00912"/>
    </source>
</evidence>
<protein>
    <recommendedName>
        <fullName evidence="6">Lectin-like protein BA14k</fullName>
        <ecNumber evidence="20">2.4.99.28</ecNumber>
        <ecNumber evidence="5">3.4.16.4</ecNumber>
    </recommendedName>
</protein>
<evidence type="ECO:0000256" key="5">
    <source>
        <dbReference type="ARBA" id="ARBA00012448"/>
    </source>
</evidence>
<evidence type="ECO:0000256" key="6">
    <source>
        <dbReference type="ARBA" id="ARBA00020552"/>
    </source>
</evidence>
<evidence type="ECO:0000256" key="13">
    <source>
        <dbReference type="ARBA" id="ARBA00022801"/>
    </source>
</evidence>
<evidence type="ECO:0000256" key="15">
    <source>
        <dbReference type="ARBA" id="ARBA00022984"/>
    </source>
</evidence>
<evidence type="ECO:0000256" key="4">
    <source>
        <dbReference type="ARBA" id="ARBA00010270"/>
    </source>
</evidence>
<dbReference type="AlphaFoldDB" id="A0A921P1R2"/>
<evidence type="ECO:0000256" key="20">
    <source>
        <dbReference type="ARBA" id="ARBA00044770"/>
    </source>
</evidence>
<evidence type="ECO:0000259" key="24">
    <source>
        <dbReference type="Pfam" id="PF00905"/>
    </source>
</evidence>
<evidence type="ECO:0000256" key="12">
    <source>
        <dbReference type="ARBA" id="ARBA00022734"/>
    </source>
</evidence>
<dbReference type="InterPro" id="IPR023346">
    <property type="entry name" value="Lysozyme-like_dom_sf"/>
</dbReference>
<dbReference type="EC" id="2.4.99.28" evidence="20"/>
<dbReference type="GO" id="GO:0009252">
    <property type="term" value="P:peptidoglycan biosynthetic process"/>
    <property type="evidence" value="ECO:0007669"/>
    <property type="project" value="UniProtKB-KW"/>
</dbReference>
<reference evidence="26" key="1">
    <citation type="submission" date="2013-03" db="EMBL/GenBank/DDBJ databases">
        <title>Genome Sequence of the Profundibacterium mesophilum strain KAUST100406-0324T from Red Sea, a novel genus in the family Rhodobacteraceae.</title>
        <authorList>
            <person name="Essack M."/>
            <person name="Alam I."/>
            <person name="Lafi F."/>
            <person name="Alawi W."/>
            <person name="Kamanu F."/>
            <person name="Al-Suwailem A."/>
            <person name="Lee O.O."/>
            <person name="Xu Y."/>
            <person name="Bajic V."/>
            <person name="Qian P.-Y."/>
            <person name="Archer J."/>
        </authorList>
    </citation>
    <scope>NUCLEOTIDE SEQUENCE</scope>
    <source>
        <strain evidence="26">KAUST100406-0324</strain>
    </source>
</reference>
<dbReference type="Pfam" id="PF00912">
    <property type="entry name" value="Transgly"/>
    <property type="match status" value="1"/>
</dbReference>
<keyword evidence="12" id="KW-0430">Lectin</keyword>
<keyword evidence="15" id="KW-0573">Peptidoglycan synthesis</keyword>
<feature type="compositionally biased region" description="Polar residues" evidence="22">
    <location>
        <begin position="26"/>
        <end position="41"/>
    </location>
</feature>
<accession>A0A921P1R2</accession>
<evidence type="ECO:0000256" key="3">
    <source>
        <dbReference type="ARBA" id="ARBA00007739"/>
    </source>
</evidence>
<keyword evidence="23" id="KW-0472">Membrane</keyword>
<evidence type="ECO:0000256" key="23">
    <source>
        <dbReference type="SAM" id="Phobius"/>
    </source>
</evidence>
<evidence type="ECO:0000256" key="14">
    <source>
        <dbReference type="ARBA" id="ARBA00022960"/>
    </source>
</evidence>
<evidence type="ECO:0000256" key="11">
    <source>
        <dbReference type="ARBA" id="ARBA00022679"/>
    </source>
</evidence>
<sequence length="744" mass="78922">MRRFASRGGIDTERGAPMSKTEDESGTNAQERGDGSSQSSVAAGRAFGKAVLRDARRGAALGAGALQRGGRLLWSRLAAKTTKSERRASPARSPAPRGPESGAPASPPFGRRRLRRLMGAALLSLPVIIALSAAMAHILLPNLEEMGARAEDRQVFEDAHGAPLIIRGAVPSAYAPLDTFPRHLVDAVIAIEDRRFFQHGGIDIEAIARALLRNIRSGGIAEGGSTLTQQLVKISYLAPERSLSRKLHEAILTRQLERRDSKEQILEAYLNSVYLGSGATGVPAAARIYFDSAPEDVTLAQSAALAAMIQAPSVVNPLADLEALRARGALVLDAMEAQGRIDADEAGQARDEMAALVPRPPAIRYGTWFSDWITRSAETLAPAPRGVSLLRTTLEPDLQVAAERIIEQHLAAAGSGAQAALVALRPDGAVAAMVGGRDYGESQFNRAVDALRQPGSTFKTIVYLAALAEGFEPGDRILDRQLDIDGYTPVNFDGRYRGEVTMLDAFAASLNAATVNMAMTVGLDRIAQTARTLGIDTELRQTPALALGASEIPLIEMTEAYGAIATGRIPFEAFGIRSASGMAGQDRIALNPVPGASGPQIDRIMAARQDMATLLRRVIDDGTGRRAALTQPAAGKTGTTQESRDALFIGWSGDLITGVWIGNDDNTPMDGVTGGGLPAQIWSEFMIVGLNLADATTVGGAKSLETTPAPAQCNVTACRRAYRSFDVSDCTFQPYSGPRKLCTR</sequence>
<evidence type="ECO:0000256" key="2">
    <source>
        <dbReference type="ARBA" id="ARBA00007090"/>
    </source>
</evidence>
<evidence type="ECO:0000256" key="7">
    <source>
        <dbReference type="ARBA" id="ARBA00022475"/>
    </source>
</evidence>
<dbReference type="NCBIfam" id="TIGR02074">
    <property type="entry name" value="PBP_1a_fam"/>
    <property type="match status" value="1"/>
</dbReference>
<dbReference type="Pfam" id="PF07886">
    <property type="entry name" value="BA14K"/>
    <property type="match status" value="1"/>
</dbReference>
<comment type="caution">
    <text evidence="26">The sequence shown here is derived from an EMBL/GenBank/DDBJ whole genome shotgun (WGS) entry which is preliminary data.</text>
</comment>
<feature type="domain" description="Penicillin-binding protein transpeptidase" evidence="24">
    <location>
        <begin position="423"/>
        <end position="537"/>
    </location>
</feature>
<feature type="transmembrane region" description="Helical" evidence="23">
    <location>
        <begin position="117"/>
        <end position="140"/>
    </location>
</feature>
<organism evidence="26 27">
    <name type="scientific">Profundibacterium mesophilum KAUST100406-0324</name>
    <dbReference type="NCBI Taxonomy" id="1037889"/>
    <lineage>
        <taxon>Bacteria</taxon>
        <taxon>Pseudomonadati</taxon>
        <taxon>Pseudomonadota</taxon>
        <taxon>Alphaproteobacteria</taxon>
        <taxon>Rhodobacterales</taxon>
        <taxon>Roseobacteraceae</taxon>
        <taxon>Profundibacterium</taxon>
    </lineage>
</organism>
<evidence type="ECO:0000256" key="17">
    <source>
        <dbReference type="ARBA" id="ARBA00023316"/>
    </source>
</evidence>
<name>A0A921P1R2_9RHOB</name>
<keyword evidence="11 26" id="KW-0808">Transferase</keyword>
<dbReference type="InterPro" id="IPR036950">
    <property type="entry name" value="PBP_transglycosylase"/>
</dbReference>
<proteinExistence type="inferred from homology"/>
<dbReference type="Pfam" id="PF00905">
    <property type="entry name" value="Transpeptidase"/>
    <property type="match status" value="1"/>
</dbReference>
<keyword evidence="13" id="KW-0378">Hydrolase</keyword>
<dbReference type="SUPFAM" id="SSF56601">
    <property type="entry name" value="beta-lactamase/transpeptidase-like"/>
    <property type="match status" value="1"/>
</dbReference>
<dbReference type="PANTHER" id="PTHR32282">
    <property type="entry name" value="BINDING PROTEIN TRANSPEPTIDASE, PUTATIVE-RELATED"/>
    <property type="match status" value="1"/>
</dbReference>
<keyword evidence="16" id="KW-0511">Multifunctional enzyme</keyword>
<evidence type="ECO:0000313" key="27">
    <source>
        <dbReference type="Proteomes" id="UP000698242"/>
    </source>
</evidence>
<dbReference type="GO" id="GO:0030246">
    <property type="term" value="F:carbohydrate binding"/>
    <property type="evidence" value="ECO:0007669"/>
    <property type="project" value="UniProtKB-KW"/>
</dbReference>
<feature type="domain" description="Glycosyl transferase family 51" evidence="25">
    <location>
        <begin position="173"/>
        <end position="335"/>
    </location>
</feature>
<evidence type="ECO:0000256" key="18">
    <source>
        <dbReference type="ARBA" id="ARBA00025321"/>
    </source>
</evidence>
<evidence type="ECO:0000313" key="26">
    <source>
        <dbReference type="EMBL" id="KAF0677618.1"/>
    </source>
</evidence>
<evidence type="ECO:0000256" key="8">
    <source>
        <dbReference type="ARBA" id="ARBA00022645"/>
    </source>
</evidence>
<dbReference type="Gene3D" id="1.10.3810.10">
    <property type="entry name" value="Biosynthetic peptidoglycan transglycosylase-like"/>
    <property type="match status" value="1"/>
</dbReference>
<dbReference type="GO" id="GO:0006508">
    <property type="term" value="P:proteolysis"/>
    <property type="evidence" value="ECO:0007669"/>
    <property type="project" value="UniProtKB-KW"/>
</dbReference>
<keyword evidence="8" id="KW-0121">Carboxypeptidase</keyword>
<dbReference type="InterPro" id="IPR012413">
    <property type="entry name" value="BA14K"/>
</dbReference>
<comment type="similarity">
    <text evidence="2">In the C-terminal section; belongs to the transpeptidase family.</text>
</comment>
<dbReference type="Gene3D" id="3.40.710.10">
    <property type="entry name" value="DD-peptidase/beta-lactamase superfamily"/>
    <property type="match status" value="1"/>
</dbReference>
<dbReference type="EC" id="3.4.16.4" evidence="5"/>
<evidence type="ECO:0000256" key="22">
    <source>
        <dbReference type="SAM" id="MobiDB-lite"/>
    </source>
</evidence>
<comment type="similarity">
    <text evidence="4">Belongs to the BA14k family.</text>
</comment>
<dbReference type="Proteomes" id="UP000698242">
    <property type="component" value="Unassembled WGS sequence"/>
</dbReference>
<dbReference type="PANTHER" id="PTHR32282:SF33">
    <property type="entry name" value="PEPTIDOGLYCAN GLYCOSYLTRANSFERASE"/>
    <property type="match status" value="1"/>
</dbReference>
<keyword evidence="17" id="KW-0961">Cell wall biogenesis/degradation</keyword>
<comment type="catalytic activity">
    <reaction evidence="21">
        <text>[GlcNAc-(1-&gt;4)-Mur2Ac(oyl-L-Ala-gamma-D-Glu-L-Lys-D-Ala-D-Ala)](n)-di-trans,octa-cis-undecaprenyl diphosphate + beta-D-GlcNAc-(1-&gt;4)-Mur2Ac(oyl-L-Ala-gamma-D-Glu-L-Lys-D-Ala-D-Ala)-di-trans,octa-cis-undecaprenyl diphosphate = [GlcNAc-(1-&gt;4)-Mur2Ac(oyl-L-Ala-gamma-D-Glu-L-Lys-D-Ala-D-Ala)](n+1)-di-trans,octa-cis-undecaprenyl diphosphate + di-trans,octa-cis-undecaprenyl diphosphate + H(+)</text>
        <dbReference type="Rhea" id="RHEA:23708"/>
        <dbReference type="Rhea" id="RHEA-COMP:9602"/>
        <dbReference type="Rhea" id="RHEA-COMP:9603"/>
        <dbReference type="ChEBI" id="CHEBI:15378"/>
        <dbReference type="ChEBI" id="CHEBI:58405"/>
        <dbReference type="ChEBI" id="CHEBI:60033"/>
        <dbReference type="ChEBI" id="CHEBI:78435"/>
        <dbReference type="EC" id="2.4.99.28"/>
    </reaction>
</comment>
<comment type="pathway">
    <text evidence="1">Cell wall biogenesis; peptidoglycan biosynthesis.</text>
</comment>
<comment type="similarity">
    <text evidence="3">In the N-terminal section; belongs to the glycosyltransferase 51 family.</text>
</comment>
<dbReference type="InterPro" id="IPR001460">
    <property type="entry name" value="PCN-bd_Tpept"/>
</dbReference>
<keyword evidence="27" id="KW-1185">Reference proteome</keyword>
<keyword evidence="7" id="KW-1003">Cell membrane</keyword>
<keyword evidence="23" id="KW-1133">Transmembrane helix</keyword>
<dbReference type="GO" id="GO:0008658">
    <property type="term" value="F:penicillin binding"/>
    <property type="evidence" value="ECO:0007669"/>
    <property type="project" value="InterPro"/>
</dbReference>
<feature type="region of interest" description="Disordered" evidence="22">
    <location>
        <begin position="1"/>
        <end position="43"/>
    </location>
</feature>
<gene>
    <name evidence="26" type="primary">pbpC</name>
    <name evidence="26" type="ORF">PMES_00125</name>
</gene>
<dbReference type="EMBL" id="APKE01000001">
    <property type="protein sequence ID" value="KAF0677618.1"/>
    <property type="molecule type" value="Genomic_DNA"/>
</dbReference>
<feature type="compositionally biased region" description="Low complexity" evidence="22">
    <location>
        <begin position="90"/>
        <end position="101"/>
    </location>
</feature>
<evidence type="ECO:0000256" key="19">
    <source>
        <dbReference type="ARBA" id="ARBA00034000"/>
    </source>
</evidence>
<evidence type="ECO:0000256" key="10">
    <source>
        <dbReference type="ARBA" id="ARBA00022676"/>
    </source>
</evidence>
<dbReference type="GO" id="GO:0030288">
    <property type="term" value="C:outer membrane-bounded periplasmic space"/>
    <property type="evidence" value="ECO:0007669"/>
    <property type="project" value="TreeGrafter"/>
</dbReference>
<keyword evidence="14" id="KW-0133">Cell shape</keyword>